<evidence type="ECO:0000259" key="2">
    <source>
        <dbReference type="SMART" id="SM00429"/>
    </source>
</evidence>
<feature type="compositionally biased region" description="Pro residues" evidence="1">
    <location>
        <begin position="179"/>
        <end position="189"/>
    </location>
</feature>
<dbReference type="PANTHER" id="PTHR22625:SF70">
    <property type="entry name" value="PLEXIN A, ISOFORM A"/>
    <property type="match status" value="1"/>
</dbReference>
<sequence length="649" mass="65268">MNAPDITSIAPSTGPSSGGTQVSIAGSGLSSVTKVLFGNTAALDLPSVSDSLILAVSPPSSTLGNTDITVQTPNGNAIWFDAFEYTINVTSIYPASGVVTGGQQVTIHGSGLTQVASVLFNDTPASTFSATSDTQIQVTTPPSSNPGTADISLLNSAGSTLYVEFGGYTYTAAPAAAPASPPSTSPSPAPATGSPAPSTPAPNKNTADPSSPSPAKDPPANTPAKDPAANPPATNPPNKPAAPGDTTGDGSQTPPPSGPAKPASPGGATNPPASSTPTPSGDYIPLGRVPVPDGKTGLGGSAGTGAGFGVGTLMAGGGGSAAPSNLPYYVDPALTTQIVQSLLTMAQTATSPDAIEAQNMLLRRMALEGDVVGSRIPPPRNISEIGGYINLLSTLKENTMREQTLAGILGVAGPAQPLGWITNTQPLSMVAIPNDRPPVAAQHSFPLTVLVRSDFVSAVQSALKTLHSYGATLPMVSPSVIMLPPGGTGSTIPNNLLFYLGRILNISPAAGLINPSGDPIALLAPSGTSINFALVSQVLNAATFQVPAADVNAVQCTPTTQTIIPLSQYQSVPIAPILSAAGYYSAQPFPVPANSTSLAWASLYNTTGLITGHTQLGDELSLLYRQDQIASSALAAMLSWTWNGSTFAP</sequence>
<proteinExistence type="predicted"/>
<dbReference type="InterPro" id="IPR002909">
    <property type="entry name" value="IPT_dom"/>
</dbReference>
<feature type="region of interest" description="Disordered" evidence="1">
    <location>
        <begin position="1"/>
        <end position="21"/>
    </location>
</feature>
<dbReference type="AlphaFoldDB" id="A0AAU7DMZ2"/>
<feature type="region of interest" description="Disordered" evidence="1">
    <location>
        <begin position="175"/>
        <end position="298"/>
    </location>
</feature>
<feature type="compositionally biased region" description="Low complexity" evidence="1">
    <location>
        <begin position="260"/>
        <end position="280"/>
    </location>
</feature>
<dbReference type="PANTHER" id="PTHR22625">
    <property type="entry name" value="PLEXIN"/>
    <property type="match status" value="1"/>
</dbReference>
<dbReference type="Gene3D" id="2.60.40.10">
    <property type="entry name" value="Immunoglobulins"/>
    <property type="match status" value="2"/>
</dbReference>
<dbReference type="InterPro" id="IPR031148">
    <property type="entry name" value="Plexin"/>
</dbReference>
<dbReference type="EMBL" id="CP121196">
    <property type="protein sequence ID" value="XBH18681.1"/>
    <property type="molecule type" value="Genomic_DNA"/>
</dbReference>
<dbReference type="GO" id="GO:0017154">
    <property type="term" value="F:semaphorin receptor activity"/>
    <property type="evidence" value="ECO:0007669"/>
    <property type="project" value="InterPro"/>
</dbReference>
<dbReference type="InterPro" id="IPR014756">
    <property type="entry name" value="Ig_E-set"/>
</dbReference>
<dbReference type="RefSeq" id="WP_348263907.1">
    <property type="nucleotide sequence ID" value="NZ_CP121196.1"/>
</dbReference>
<dbReference type="SUPFAM" id="SSF81296">
    <property type="entry name" value="E set domains"/>
    <property type="match status" value="2"/>
</dbReference>
<dbReference type="Pfam" id="PF01833">
    <property type="entry name" value="TIG"/>
    <property type="match status" value="2"/>
</dbReference>
<protein>
    <submittedName>
        <fullName evidence="3">IPT/TIG domain-containing protein</fullName>
    </submittedName>
</protein>
<organism evidence="3">
    <name type="scientific">Telmatobacter sp. DSM 110680</name>
    <dbReference type="NCBI Taxonomy" id="3036704"/>
    <lineage>
        <taxon>Bacteria</taxon>
        <taxon>Pseudomonadati</taxon>
        <taxon>Acidobacteriota</taxon>
        <taxon>Terriglobia</taxon>
        <taxon>Terriglobales</taxon>
        <taxon>Acidobacteriaceae</taxon>
        <taxon>Telmatobacter</taxon>
    </lineage>
</organism>
<name>A0AAU7DMZ2_9BACT</name>
<feature type="region of interest" description="Disordered" evidence="1">
    <location>
        <begin position="131"/>
        <end position="151"/>
    </location>
</feature>
<feature type="compositionally biased region" description="Pro residues" evidence="1">
    <location>
        <begin position="211"/>
        <end position="221"/>
    </location>
</feature>
<gene>
    <name evidence="3" type="ORF">P8935_05060</name>
</gene>
<evidence type="ECO:0000256" key="1">
    <source>
        <dbReference type="SAM" id="MobiDB-lite"/>
    </source>
</evidence>
<feature type="compositionally biased region" description="Pro residues" evidence="1">
    <location>
        <begin position="229"/>
        <end position="240"/>
    </location>
</feature>
<dbReference type="InterPro" id="IPR013783">
    <property type="entry name" value="Ig-like_fold"/>
</dbReference>
<feature type="domain" description="IPT/TIG" evidence="2">
    <location>
        <begin position="3"/>
        <end position="86"/>
    </location>
</feature>
<feature type="domain" description="IPT/TIG" evidence="2">
    <location>
        <begin position="88"/>
        <end position="171"/>
    </location>
</feature>
<feature type="compositionally biased region" description="Polar residues" evidence="1">
    <location>
        <begin position="9"/>
        <end position="21"/>
    </location>
</feature>
<evidence type="ECO:0000313" key="3">
    <source>
        <dbReference type="EMBL" id="XBH18681.1"/>
    </source>
</evidence>
<dbReference type="SMART" id="SM00429">
    <property type="entry name" value="IPT"/>
    <property type="match status" value="2"/>
</dbReference>
<dbReference type="CDD" id="cd00102">
    <property type="entry name" value="IPT"/>
    <property type="match status" value="2"/>
</dbReference>
<accession>A0AAU7DMZ2</accession>
<reference evidence="3" key="1">
    <citation type="submission" date="2023-03" db="EMBL/GenBank/DDBJ databases">
        <title>Edaphobacter sp.</title>
        <authorList>
            <person name="Huber K.J."/>
            <person name="Papendorf J."/>
            <person name="Pilke C."/>
            <person name="Bunk B."/>
            <person name="Sproeer C."/>
            <person name="Pester M."/>
        </authorList>
    </citation>
    <scope>NUCLEOTIDE SEQUENCE</scope>
    <source>
        <strain evidence="3">DSM 110680</strain>
    </source>
</reference>